<protein>
    <recommendedName>
        <fullName evidence="3">Tetratricopeptide repeat protein</fullName>
    </recommendedName>
</protein>
<keyword evidence="2" id="KW-1185">Reference proteome</keyword>
<proteinExistence type="predicted"/>
<organism evidence="1 2">
    <name type="scientific">Tahibacter amnicola</name>
    <dbReference type="NCBI Taxonomy" id="2976241"/>
    <lineage>
        <taxon>Bacteria</taxon>
        <taxon>Pseudomonadati</taxon>
        <taxon>Pseudomonadota</taxon>
        <taxon>Gammaproteobacteria</taxon>
        <taxon>Lysobacterales</taxon>
        <taxon>Rhodanobacteraceae</taxon>
        <taxon>Tahibacter</taxon>
    </lineage>
</organism>
<evidence type="ECO:0008006" key="3">
    <source>
        <dbReference type="Google" id="ProtNLM"/>
    </source>
</evidence>
<dbReference type="EMBL" id="CP104694">
    <property type="protein sequence ID" value="UXI70090.1"/>
    <property type="molecule type" value="Genomic_DNA"/>
</dbReference>
<accession>A0ABY6BNW6</accession>
<gene>
    <name evidence="1" type="ORF">N4264_10815</name>
</gene>
<dbReference type="RefSeq" id="WP_261697041.1">
    <property type="nucleotide sequence ID" value="NZ_CP104694.1"/>
</dbReference>
<dbReference type="SUPFAM" id="SSF48452">
    <property type="entry name" value="TPR-like"/>
    <property type="match status" value="1"/>
</dbReference>
<evidence type="ECO:0000313" key="2">
    <source>
        <dbReference type="Proteomes" id="UP001064632"/>
    </source>
</evidence>
<name>A0ABY6BNW6_9GAMM</name>
<evidence type="ECO:0000313" key="1">
    <source>
        <dbReference type="EMBL" id="UXI70090.1"/>
    </source>
</evidence>
<dbReference type="Gene3D" id="1.25.40.10">
    <property type="entry name" value="Tetratricopeptide repeat domain"/>
    <property type="match status" value="1"/>
</dbReference>
<sequence>MHRRAPCPTIKASSFVRYAHAPVSPLPDDPEALEADAYSAFDKGDLQRAARAFDALLGIEPESADFHYMQGLTQKYLRNWARSLHHNQRALSLGSEPNDAATWNAGIAATALRHWREARRHWRNAGIDVADCDEPINHHYGNVSIRLNPDSCAETVFAERIDVVRARLLNVPLPESGHRFGDIVLHDGARTGERQWGDSRVPVFNALSRLHVSEYRTFVVFVRAATLRDVDALLHAIAPGIGMVEDWTTSIRHYCMRCSYGTPHTHESSGASPWQPERNLGIAAVDLASVEDLLKQWIHGSPDRHFDGLANRDCELPEPTAATPWWRGPDDGEIETA</sequence>
<dbReference type="Proteomes" id="UP001064632">
    <property type="component" value="Chromosome"/>
</dbReference>
<dbReference type="InterPro" id="IPR011990">
    <property type="entry name" value="TPR-like_helical_dom_sf"/>
</dbReference>
<reference evidence="1" key="1">
    <citation type="submission" date="2022-09" db="EMBL/GenBank/DDBJ databases">
        <title>Tahibacter sp. nov., isolated from a fresh water.</title>
        <authorList>
            <person name="Baek J.H."/>
            <person name="Lee J.K."/>
            <person name="Kim J.M."/>
            <person name="Jeon C.O."/>
        </authorList>
    </citation>
    <scope>NUCLEOTIDE SEQUENCE</scope>
    <source>
        <strain evidence="1">W38</strain>
    </source>
</reference>